<protein>
    <submittedName>
        <fullName evidence="3">Uncharacterized protein</fullName>
    </submittedName>
</protein>
<name>A0A439DCB4_9PEZI</name>
<dbReference type="EMBL" id="RYZI01000062">
    <property type="protein sequence ID" value="RWA12044.1"/>
    <property type="molecule type" value="Genomic_DNA"/>
</dbReference>
<evidence type="ECO:0000313" key="4">
    <source>
        <dbReference type="Proteomes" id="UP000286045"/>
    </source>
</evidence>
<dbReference type="PANTHER" id="PTHR35179">
    <property type="entry name" value="PROTEIN CBG02620"/>
    <property type="match status" value="1"/>
</dbReference>
<evidence type="ECO:0000256" key="2">
    <source>
        <dbReference type="SAM" id="Phobius"/>
    </source>
</evidence>
<keyword evidence="2" id="KW-0812">Transmembrane</keyword>
<feature type="compositionally biased region" description="Low complexity" evidence="1">
    <location>
        <begin position="269"/>
        <end position="278"/>
    </location>
</feature>
<sequence length="297" mass="33740">MDCDEAELVTLWALQVQLLLQIIINRCQIIAHDKQLTQRLKIGVAVLITVVNISVYNIWIPARLQISPTYIDTNKWWDRVEKVIYLLTDAFLNGYFIRVVQHNLVRNGLTKYRGLVYFNIFIIGFSLSMDVLIIGMMSLQNTFVYMQFHPLAYIVKLNIELSMADLIGRIARNKDGNLTRTNSSKLTCQKSRDIPTPRKLTDKWNNVELGGWNCRAANVGFNDLTRPETVYTVNATANTDVESGLHHPPNDIYRTQEFRVDFEDVGGLSYGSSSASGSNTASTIRKENDETSLLQSN</sequence>
<dbReference type="AlphaFoldDB" id="A0A439DCB4"/>
<keyword evidence="2" id="KW-0472">Membrane</keyword>
<keyword evidence="2" id="KW-1133">Transmembrane helix</keyword>
<evidence type="ECO:0000256" key="1">
    <source>
        <dbReference type="SAM" id="MobiDB-lite"/>
    </source>
</evidence>
<reference evidence="3 4" key="1">
    <citation type="submission" date="2018-12" db="EMBL/GenBank/DDBJ databases">
        <title>Draft genome sequence of Xylaria grammica IHI A82.</title>
        <authorList>
            <person name="Buettner E."/>
            <person name="Kellner H."/>
        </authorList>
    </citation>
    <scope>NUCLEOTIDE SEQUENCE [LARGE SCALE GENOMIC DNA]</scope>
    <source>
        <strain evidence="3 4">IHI A82</strain>
    </source>
</reference>
<organism evidence="3 4">
    <name type="scientific">Xylaria grammica</name>
    <dbReference type="NCBI Taxonomy" id="363999"/>
    <lineage>
        <taxon>Eukaryota</taxon>
        <taxon>Fungi</taxon>
        <taxon>Dikarya</taxon>
        <taxon>Ascomycota</taxon>
        <taxon>Pezizomycotina</taxon>
        <taxon>Sordariomycetes</taxon>
        <taxon>Xylariomycetidae</taxon>
        <taxon>Xylariales</taxon>
        <taxon>Xylariaceae</taxon>
        <taxon>Xylaria</taxon>
    </lineage>
</organism>
<feature type="transmembrane region" description="Helical" evidence="2">
    <location>
        <begin position="116"/>
        <end position="139"/>
    </location>
</feature>
<gene>
    <name evidence="3" type="ORF">EKO27_g3072</name>
</gene>
<evidence type="ECO:0000313" key="3">
    <source>
        <dbReference type="EMBL" id="RWA12044.1"/>
    </source>
</evidence>
<feature type="region of interest" description="Disordered" evidence="1">
    <location>
        <begin position="269"/>
        <end position="297"/>
    </location>
</feature>
<dbReference type="Proteomes" id="UP000286045">
    <property type="component" value="Unassembled WGS sequence"/>
</dbReference>
<feature type="transmembrane region" description="Helical" evidence="2">
    <location>
        <begin position="42"/>
        <end position="62"/>
    </location>
</feature>
<keyword evidence="4" id="KW-1185">Reference proteome</keyword>
<dbReference type="PANTHER" id="PTHR35179:SF1">
    <property type="entry name" value="INTEGRAL MEMBRANE PROTEIN"/>
    <property type="match status" value="1"/>
</dbReference>
<accession>A0A439DCB4</accession>
<proteinExistence type="predicted"/>
<comment type="caution">
    <text evidence="3">The sequence shown here is derived from an EMBL/GenBank/DDBJ whole genome shotgun (WGS) entry which is preliminary data.</text>
</comment>